<feature type="transmembrane region" description="Helical" evidence="1">
    <location>
        <begin position="12"/>
        <end position="32"/>
    </location>
</feature>
<proteinExistence type="predicted"/>
<evidence type="ECO:0000313" key="2">
    <source>
        <dbReference type="EMBL" id="SFB19115.1"/>
    </source>
</evidence>
<evidence type="ECO:0000313" key="3">
    <source>
        <dbReference type="Proteomes" id="UP000199012"/>
    </source>
</evidence>
<dbReference type="AlphaFoldDB" id="A0A1I0Z0G3"/>
<keyword evidence="1" id="KW-0812">Transmembrane</keyword>
<dbReference type="STRING" id="988821.SAMN05421867_10996"/>
<name>A0A1I0Z0G3_9CELL</name>
<dbReference type="EMBL" id="FOKA01000009">
    <property type="protein sequence ID" value="SFB19115.1"/>
    <property type="molecule type" value="Genomic_DNA"/>
</dbReference>
<dbReference type="Proteomes" id="UP000199012">
    <property type="component" value="Unassembled WGS sequence"/>
</dbReference>
<organism evidence="2 3">
    <name type="scientific">Cellulomonas marina</name>
    <dbReference type="NCBI Taxonomy" id="988821"/>
    <lineage>
        <taxon>Bacteria</taxon>
        <taxon>Bacillati</taxon>
        <taxon>Actinomycetota</taxon>
        <taxon>Actinomycetes</taxon>
        <taxon>Micrococcales</taxon>
        <taxon>Cellulomonadaceae</taxon>
        <taxon>Cellulomonas</taxon>
    </lineage>
</organism>
<evidence type="ECO:0000256" key="1">
    <source>
        <dbReference type="SAM" id="Phobius"/>
    </source>
</evidence>
<sequence length="220" mass="22688">MGAPDDATPAARVATGVATVVGAGLGLLSAAVRALGRRRPLHPVGRALHGTLRWGPGAAVAGLGVPGHELAVVARRSRSVGLPAPLPDVDGLALRWGPADAPHDVLLASTGTGPLSRFVLTLRRPGVEGTLGSLMPYRSRLGPLVLFAAPEGAPGRWTLRAAVGTQPLHDVGALTLDEESHDTPRRLDPVLHPPAGVTTYGWAAAVRLRPYRAARGGRPL</sequence>
<gene>
    <name evidence="2" type="ORF">SAMN05421867_10996</name>
</gene>
<reference evidence="2 3" key="1">
    <citation type="submission" date="2016-10" db="EMBL/GenBank/DDBJ databases">
        <authorList>
            <person name="de Groot N.N."/>
        </authorList>
    </citation>
    <scope>NUCLEOTIDE SEQUENCE [LARGE SCALE GENOMIC DNA]</scope>
    <source>
        <strain evidence="2 3">CGMCC 4.6945</strain>
    </source>
</reference>
<keyword evidence="1" id="KW-0472">Membrane</keyword>
<keyword evidence="3" id="KW-1185">Reference proteome</keyword>
<evidence type="ECO:0008006" key="4">
    <source>
        <dbReference type="Google" id="ProtNLM"/>
    </source>
</evidence>
<dbReference type="RefSeq" id="WP_175499511.1">
    <property type="nucleotide sequence ID" value="NZ_BONM01000004.1"/>
</dbReference>
<accession>A0A1I0Z0G3</accession>
<protein>
    <recommendedName>
        <fullName evidence="4">Phosphodiesterase</fullName>
    </recommendedName>
</protein>
<keyword evidence="1" id="KW-1133">Transmembrane helix</keyword>